<dbReference type="OrthoDB" id="3784217at2759"/>
<dbReference type="AlphaFoldDB" id="A0A9P4TDM2"/>
<proteinExistence type="predicted"/>
<accession>A0A9P4TDM2</accession>
<sequence length="181" mass="20863">MAPSWLDIGPANSILAKKQDQRLAARVKKIQEILTHLQWRVDIHQQLITLYESDGRYCTTCTQDPTKRYCSLSCPLLRPVDRREWLAVDGNTWIKYAKRDVEGFNALSRDVEAHGSEANNKEVLKWEAKAAGLCNCMQDKSNDRMRPLYTRIKGWTQDWTFEDSWGKGPGLEHDLAPDELD</sequence>
<evidence type="ECO:0000313" key="2">
    <source>
        <dbReference type="Proteomes" id="UP000801428"/>
    </source>
</evidence>
<organism evidence="1 2">
    <name type="scientific">Curvularia kusanoi</name>
    <name type="common">Cochliobolus kusanoi</name>
    <dbReference type="NCBI Taxonomy" id="90978"/>
    <lineage>
        <taxon>Eukaryota</taxon>
        <taxon>Fungi</taxon>
        <taxon>Dikarya</taxon>
        <taxon>Ascomycota</taxon>
        <taxon>Pezizomycotina</taxon>
        <taxon>Dothideomycetes</taxon>
        <taxon>Pleosporomycetidae</taxon>
        <taxon>Pleosporales</taxon>
        <taxon>Pleosporineae</taxon>
        <taxon>Pleosporaceae</taxon>
        <taxon>Curvularia</taxon>
    </lineage>
</organism>
<keyword evidence="2" id="KW-1185">Reference proteome</keyword>
<gene>
    <name evidence="1" type="ORF">E8E13_009341</name>
</gene>
<protein>
    <submittedName>
        <fullName evidence="1">Uncharacterized protein</fullName>
    </submittedName>
</protein>
<reference evidence="1" key="1">
    <citation type="submission" date="2019-04" db="EMBL/GenBank/DDBJ databases">
        <title>Sequencing of skin fungus with MAO and IRED activity.</title>
        <authorList>
            <person name="Marsaioli A.J."/>
            <person name="Bonatto J.M.C."/>
            <person name="Reis Junior O."/>
        </authorList>
    </citation>
    <scope>NUCLEOTIDE SEQUENCE</scope>
    <source>
        <strain evidence="1">30M1</strain>
    </source>
</reference>
<evidence type="ECO:0000313" key="1">
    <source>
        <dbReference type="EMBL" id="KAF3002066.1"/>
    </source>
</evidence>
<comment type="caution">
    <text evidence="1">The sequence shown here is derived from an EMBL/GenBank/DDBJ whole genome shotgun (WGS) entry which is preliminary data.</text>
</comment>
<dbReference type="Proteomes" id="UP000801428">
    <property type="component" value="Unassembled WGS sequence"/>
</dbReference>
<name>A0A9P4TDM2_CURKU</name>
<dbReference type="EMBL" id="SWKU01000012">
    <property type="protein sequence ID" value="KAF3002066.1"/>
    <property type="molecule type" value="Genomic_DNA"/>
</dbReference>